<keyword evidence="2" id="KW-0863">Zinc-finger</keyword>
<dbReference type="GO" id="GO:0071013">
    <property type="term" value="C:catalytic step 2 spliceosome"/>
    <property type="evidence" value="ECO:0007669"/>
    <property type="project" value="TreeGrafter"/>
</dbReference>
<keyword evidence="4" id="KW-0539">Nucleus</keyword>
<protein>
    <submittedName>
        <fullName evidence="8">Uncharacterized protein</fullName>
    </submittedName>
</protein>
<dbReference type="Pfam" id="PF16835">
    <property type="entry name" value="SF3A2"/>
    <property type="match status" value="1"/>
</dbReference>
<comment type="caution">
    <text evidence="8">The sequence shown here is derived from an EMBL/GenBank/DDBJ whole genome shotgun (WGS) entry which is preliminary data.</text>
</comment>
<dbReference type="EMBL" id="SWFT01000027">
    <property type="protein sequence ID" value="KAA8906993.1"/>
    <property type="molecule type" value="Genomic_DNA"/>
</dbReference>
<evidence type="ECO:0000256" key="2">
    <source>
        <dbReference type="ARBA" id="ARBA00022771"/>
    </source>
</evidence>
<dbReference type="GO" id="GO:0008270">
    <property type="term" value="F:zinc ion binding"/>
    <property type="evidence" value="ECO:0007669"/>
    <property type="project" value="UniProtKB-KW"/>
</dbReference>
<dbReference type="GO" id="GO:0000245">
    <property type="term" value="P:spliceosomal complex assembly"/>
    <property type="evidence" value="ECO:0007669"/>
    <property type="project" value="TreeGrafter"/>
</dbReference>
<proteinExistence type="predicted"/>
<dbReference type="GO" id="GO:0071004">
    <property type="term" value="C:U2-type prespliceosome"/>
    <property type="evidence" value="ECO:0007669"/>
    <property type="project" value="TreeGrafter"/>
</dbReference>
<evidence type="ECO:0000313" key="9">
    <source>
        <dbReference type="Proteomes" id="UP000449547"/>
    </source>
</evidence>
<sequence>MDYSDRVNSKQGGGGVADTAETNVQTKKRIRELLTDSLDLDNDPYVRKAHNGMLECKLCFTTHVNEASYISHMGGKKHHINLAHRKMLDEKQNQSQNKHGISINSVPKRKWQSIGKPAFRATKIRDPETEKLGLSVVVKYPKAIVVPNFRIMSFAELSTKQESVKSKYGENHQFLVISAEPYENICLVIPDREIDKGNDDRQTESYWSHFDDATKDFYIQFLFK</sequence>
<accession>A0A642V1G5</accession>
<evidence type="ECO:0000256" key="3">
    <source>
        <dbReference type="ARBA" id="ARBA00022833"/>
    </source>
</evidence>
<dbReference type="InterPro" id="IPR036236">
    <property type="entry name" value="Znf_C2H2_sf"/>
</dbReference>
<reference evidence="8 9" key="1">
    <citation type="submission" date="2019-07" db="EMBL/GenBank/DDBJ databases">
        <title>Genome assembly of two rare yeast pathogens: Diutina rugosa and Trichomonascus ciferrii.</title>
        <authorList>
            <person name="Mixao V."/>
            <person name="Saus E."/>
            <person name="Hansen A."/>
            <person name="Lass-Flor C."/>
            <person name="Gabaldon T."/>
        </authorList>
    </citation>
    <scope>NUCLEOTIDE SEQUENCE [LARGE SCALE GENOMIC DNA]</scope>
    <source>
        <strain evidence="8 9">CBS 613</strain>
    </source>
</reference>
<dbReference type="InterPro" id="IPR013087">
    <property type="entry name" value="Znf_C2H2_type"/>
</dbReference>
<dbReference type="Pfam" id="PF12874">
    <property type="entry name" value="zf-met"/>
    <property type="match status" value="1"/>
</dbReference>
<evidence type="ECO:0000256" key="4">
    <source>
        <dbReference type="ARBA" id="ARBA00023242"/>
    </source>
</evidence>
<keyword evidence="9" id="KW-1185">Reference proteome</keyword>
<dbReference type="GeneID" id="54779330"/>
<dbReference type="Proteomes" id="UP000449547">
    <property type="component" value="Unassembled WGS sequence"/>
</dbReference>
<evidence type="ECO:0000259" key="6">
    <source>
        <dbReference type="Pfam" id="PF12874"/>
    </source>
</evidence>
<keyword evidence="3" id="KW-0862">Zinc</keyword>
<dbReference type="OrthoDB" id="10250970at2759"/>
<evidence type="ECO:0000259" key="7">
    <source>
        <dbReference type="Pfam" id="PF16835"/>
    </source>
</evidence>
<organism evidence="8 9">
    <name type="scientific">Diutina rugosa</name>
    <name type="common">Yeast</name>
    <name type="synonym">Candida rugosa</name>
    <dbReference type="NCBI Taxonomy" id="5481"/>
    <lineage>
        <taxon>Eukaryota</taxon>
        <taxon>Fungi</taxon>
        <taxon>Dikarya</taxon>
        <taxon>Ascomycota</taxon>
        <taxon>Saccharomycotina</taxon>
        <taxon>Pichiomycetes</taxon>
        <taxon>Debaryomycetaceae</taxon>
        <taxon>Diutina</taxon>
    </lineage>
</organism>
<keyword evidence="1" id="KW-0479">Metal-binding</keyword>
<feature type="domain" description="C2H2-type" evidence="6">
    <location>
        <begin position="55"/>
        <end position="78"/>
    </location>
</feature>
<feature type="region of interest" description="Disordered" evidence="5">
    <location>
        <begin position="1"/>
        <end position="23"/>
    </location>
</feature>
<gene>
    <name evidence="8" type="ORF">DIURU_000677</name>
</gene>
<evidence type="ECO:0000313" key="8">
    <source>
        <dbReference type="EMBL" id="KAA8906993.1"/>
    </source>
</evidence>
<dbReference type="VEuPathDB" id="FungiDB:DIURU_000677"/>
<evidence type="ECO:0000256" key="1">
    <source>
        <dbReference type="ARBA" id="ARBA00022723"/>
    </source>
</evidence>
<dbReference type="SMART" id="SM01050">
    <property type="entry name" value="CactinC_cactus"/>
    <property type="match status" value="1"/>
</dbReference>
<dbReference type="AlphaFoldDB" id="A0A642V1G5"/>
<feature type="domain" description="SF3A2" evidence="7">
    <location>
        <begin position="114"/>
        <end position="217"/>
    </location>
</feature>
<name>A0A642V1G5_DIURU</name>
<dbReference type="OMA" id="EFWIQIM"/>
<dbReference type="RefSeq" id="XP_034014344.1">
    <property type="nucleotide sequence ID" value="XM_034158951.1"/>
</dbReference>
<dbReference type="PANTHER" id="PTHR23205:SF0">
    <property type="entry name" value="SPLICING FACTOR 3A SUBUNIT 2"/>
    <property type="match status" value="1"/>
</dbReference>
<dbReference type="GO" id="GO:0005686">
    <property type="term" value="C:U2 snRNP"/>
    <property type="evidence" value="ECO:0007669"/>
    <property type="project" value="TreeGrafter"/>
</dbReference>
<evidence type="ECO:0000256" key="5">
    <source>
        <dbReference type="SAM" id="MobiDB-lite"/>
    </source>
</evidence>
<dbReference type="InterPro" id="IPR052092">
    <property type="entry name" value="SF3A2"/>
</dbReference>
<dbReference type="InterPro" id="IPR031781">
    <property type="entry name" value="SF3A2_dom"/>
</dbReference>
<dbReference type="SUPFAM" id="SSF57667">
    <property type="entry name" value="beta-beta-alpha zinc fingers"/>
    <property type="match status" value="1"/>
</dbReference>
<dbReference type="PANTHER" id="PTHR23205">
    <property type="entry name" value="SPLICING FACTOR 3A SUBUNIT 2"/>
    <property type="match status" value="1"/>
</dbReference>
<dbReference type="Gene3D" id="2.60.40.2690">
    <property type="match status" value="1"/>
</dbReference>